<proteinExistence type="predicted"/>
<dbReference type="Gene3D" id="1.25.10.10">
    <property type="entry name" value="Leucine-rich Repeat Variant"/>
    <property type="match status" value="1"/>
</dbReference>
<organism evidence="1">
    <name type="scientific">Hexamita inflata</name>
    <dbReference type="NCBI Taxonomy" id="28002"/>
    <lineage>
        <taxon>Eukaryota</taxon>
        <taxon>Metamonada</taxon>
        <taxon>Diplomonadida</taxon>
        <taxon>Hexamitidae</taxon>
        <taxon>Hexamitinae</taxon>
        <taxon>Hexamita</taxon>
    </lineage>
</organism>
<dbReference type="Proteomes" id="UP001642409">
    <property type="component" value="Unassembled WGS sequence"/>
</dbReference>
<dbReference type="GO" id="GO:0007165">
    <property type="term" value="P:signal transduction"/>
    <property type="evidence" value="ECO:0007669"/>
    <property type="project" value="InterPro"/>
</dbReference>
<evidence type="ECO:0000313" key="3">
    <source>
        <dbReference type="Proteomes" id="UP001642409"/>
    </source>
</evidence>
<evidence type="ECO:0000313" key="2">
    <source>
        <dbReference type="EMBL" id="CAL6078822.1"/>
    </source>
</evidence>
<reference evidence="2 3" key="2">
    <citation type="submission" date="2024-07" db="EMBL/GenBank/DDBJ databases">
        <authorList>
            <person name="Akdeniz Z."/>
        </authorList>
    </citation>
    <scope>NUCLEOTIDE SEQUENCE [LARGE SCALE GENOMIC DNA]</scope>
</reference>
<keyword evidence="3" id="KW-1185">Reference proteome</keyword>
<dbReference type="SUPFAM" id="SSF48371">
    <property type="entry name" value="ARM repeat"/>
    <property type="match status" value="1"/>
</dbReference>
<dbReference type="GO" id="GO:0000159">
    <property type="term" value="C:protein phosphatase type 2A complex"/>
    <property type="evidence" value="ECO:0007669"/>
    <property type="project" value="InterPro"/>
</dbReference>
<dbReference type="GO" id="GO:0019888">
    <property type="term" value="F:protein phosphatase regulator activity"/>
    <property type="evidence" value="ECO:0007669"/>
    <property type="project" value="InterPro"/>
</dbReference>
<dbReference type="PANTHER" id="PTHR10257:SF3">
    <property type="entry name" value="SERINE_THREONINE-PROTEIN PHOSPHATASE 2A 56 KDA REGULATORY SUBUNIT GAMMA ISOFORM"/>
    <property type="match status" value="1"/>
</dbReference>
<comment type="caution">
    <text evidence="1">The sequence shown here is derived from an EMBL/GenBank/DDBJ whole genome shotgun (WGS) entry which is preliminary data.</text>
</comment>
<evidence type="ECO:0000313" key="1">
    <source>
        <dbReference type="EMBL" id="CAI9973566.1"/>
    </source>
</evidence>
<dbReference type="InterPro" id="IPR016024">
    <property type="entry name" value="ARM-type_fold"/>
</dbReference>
<name>A0AA86RG79_9EUKA</name>
<dbReference type="EMBL" id="CAXDID020000336">
    <property type="protein sequence ID" value="CAL6078822.1"/>
    <property type="molecule type" value="Genomic_DNA"/>
</dbReference>
<accession>A0AA86RG79</accession>
<dbReference type="PANTHER" id="PTHR10257">
    <property type="entry name" value="SERINE/THREONINE PROTEIN PHOSPHATASE 2A PP2A REGULATORY SUBUNIT B"/>
    <property type="match status" value="1"/>
</dbReference>
<dbReference type="InterPro" id="IPR002554">
    <property type="entry name" value="PP2A_B56"/>
</dbReference>
<dbReference type="Pfam" id="PF01603">
    <property type="entry name" value="B56"/>
    <property type="match status" value="1"/>
</dbReference>
<dbReference type="EMBL" id="CATOUU010001124">
    <property type="protein sequence ID" value="CAI9973566.1"/>
    <property type="molecule type" value="Genomic_DNA"/>
</dbReference>
<dbReference type="AlphaFoldDB" id="A0AA86RG79"/>
<gene>
    <name evidence="2" type="ORF">HINF_LOCUS59090</name>
    <name evidence="1" type="ORF">HINF_LOCUS61211</name>
</gene>
<reference evidence="1" key="1">
    <citation type="submission" date="2023-06" db="EMBL/GenBank/DDBJ databases">
        <authorList>
            <person name="Kurt Z."/>
        </authorList>
    </citation>
    <scope>NUCLEOTIDE SEQUENCE</scope>
</reference>
<dbReference type="InterPro" id="IPR011989">
    <property type="entry name" value="ARM-like"/>
</dbReference>
<protein>
    <submittedName>
        <fullName evidence="1">Protein phosphatase 2A regulatory subunit</fullName>
    </submittedName>
    <submittedName>
        <fullName evidence="2">Protein_phosphatase 2A regulatory subunit</fullName>
    </submittedName>
</protein>
<sequence length="691" mass="79213">MKNQDADVSPALSNDALAQIPKKISLHSQLPAFKDVPANQKTILFISKLRQCNKLVRIDDQELRKLKHLVLYQLLEYINTQNNAFPLDAIPDFFNTVAINIFRQAPKPQAEDEDVYDPEEDEPLVDANWYHLQFVYEMLLRFVYSAQTQQVDYQKAVKRFIDCDFVVKLMQLFNQSDPRERDYVKTILHRVYANIMSLRAFVRLTLKSELQSYFSGAQQHSGICDVLEVLGSIINGYAVPLKPEHTQFLSQCLVPLHRVQFIKHILPQLSYCVSKFIEKEPSLSGYIINQILGFYPRLNSHKEVSLLTEVEELLELVPPEQMIIKNFQQMAEFGIEINHSLQIYKQLFDTVAQAMCSLHFQVAEKSINMISNQKFLLHIQNAYTNFLEIFGERQQTIYEDVEAKIYDSPKNTNFASEMLKQSYNPISILGKALKANSAHWNSNIRFLAEQSLKQLNTLNQREVQLIDQKILSDCILREYKRQSRDAYQVILAQKALENAKQFGTYFKLQATKENINYVPGYQPEIVMTDKVLSSSVPEDPLFCRTEEMSLKYLNISPEFLIGAIEGVMQEYPATPGSPQLTSGVEETEADKCFKRGIDLMNDDTLSNICQKTYKNLVSSTAVTLNETEFIGQKTALIQPQMPTKRLANRRASAGVVMNMGIRRKSVVPLNASALQAKQELDGFEKHKIGKE</sequence>